<dbReference type="Proteomes" id="UP000640274">
    <property type="component" value="Unassembled WGS sequence"/>
</dbReference>
<dbReference type="SFLD" id="SFLDG01129">
    <property type="entry name" value="C1.5:_HAD__Beta-PGM__Phosphata"/>
    <property type="match status" value="1"/>
</dbReference>
<dbReference type="NCBIfam" id="TIGR01509">
    <property type="entry name" value="HAD-SF-IA-v3"/>
    <property type="match status" value="1"/>
</dbReference>
<dbReference type="EMBL" id="JAELUP010000014">
    <property type="protein sequence ID" value="MBJ6360788.1"/>
    <property type="molecule type" value="Genomic_DNA"/>
</dbReference>
<dbReference type="InterPro" id="IPR023214">
    <property type="entry name" value="HAD_sf"/>
</dbReference>
<keyword evidence="2" id="KW-1185">Reference proteome</keyword>
<gene>
    <name evidence="1" type="ORF">JFN88_05585</name>
</gene>
<name>A0A934MPE2_9BACL</name>
<dbReference type="InterPro" id="IPR041492">
    <property type="entry name" value="HAD_2"/>
</dbReference>
<dbReference type="InterPro" id="IPR006439">
    <property type="entry name" value="HAD-SF_hydro_IA"/>
</dbReference>
<proteinExistence type="predicted"/>
<dbReference type="InterPro" id="IPR036412">
    <property type="entry name" value="HAD-like_sf"/>
</dbReference>
<sequence>MKTSIKTVLLDLDGTILDTNELIIQSFLHALKEVAPTEFAREQLIQSMGLPLQVQLQRFSGLEDVSHLEAAYRVRNRELHDELVCLFPNVLEVIESLHQAGIQIGVVTTKVRMSTERSLKFLQVPDVFGAVITVEDVVHPKPHPEPVLKALERLGGDPGSTLMVGDSPVDMMSAVSAGVIPVGVAWSLKEEALLWEAGARFMLNDMRDLYEIIGLEREPLAKS</sequence>
<dbReference type="SUPFAM" id="SSF56784">
    <property type="entry name" value="HAD-like"/>
    <property type="match status" value="1"/>
</dbReference>
<dbReference type="Pfam" id="PF13419">
    <property type="entry name" value="HAD_2"/>
    <property type="match status" value="1"/>
</dbReference>
<dbReference type="SFLD" id="SFLDG01135">
    <property type="entry name" value="C1.5.6:_HAD__Beta-PGM__Phospha"/>
    <property type="match status" value="1"/>
</dbReference>
<dbReference type="GO" id="GO:0008967">
    <property type="term" value="F:phosphoglycolate phosphatase activity"/>
    <property type="evidence" value="ECO:0007669"/>
    <property type="project" value="TreeGrafter"/>
</dbReference>
<dbReference type="PANTHER" id="PTHR43434">
    <property type="entry name" value="PHOSPHOGLYCOLATE PHOSPHATASE"/>
    <property type="match status" value="1"/>
</dbReference>
<keyword evidence="1" id="KW-0378">Hydrolase</keyword>
<evidence type="ECO:0000313" key="2">
    <source>
        <dbReference type="Proteomes" id="UP000640274"/>
    </source>
</evidence>
<accession>A0A934MPE2</accession>
<dbReference type="RefSeq" id="WP_199018342.1">
    <property type="nucleotide sequence ID" value="NZ_JAELUP010000014.1"/>
</dbReference>
<dbReference type="PANTHER" id="PTHR43434:SF26">
    <property type="entry name" value="PYROPHOSPHATASE PPAX"/>
    <property type="match status" value="1"/>
</dbReference>
<dbReference type="InterPro" id="IPR050155">
    <property type="entry name" value="HAD-like_hydrolase_sf"/>
</dbReference>
<dbReference type="InterPro" id="IPR023198">
    <property type="entry name" value="PGP-like_dom2"/>
</dbReference>
<dbReference type="GO" id="GO:0005829">
    <property type="term" value="C:cytosol"/>
    <property type="evidence" value="ECO:0007669"/>
    <property type="project" value="TreeGrafter"/>
</dbReference>
<dbReference type="Gene3D" id="1.10.150.240">
    <property type="entry name" value="Putative phosphatase, domain 2"/>
    <property type="match status" value="1"/>
</dbReference>
<evidence type="ECO:0000313" key="1">
    <source>
        <dbReference type="EMBL" id="MBJ6360788.1"/>
    </source>
</evidence>
<dbReference type="NCBIfam" id="TIGR01549">
    <property type="entry name" value="HAD-SF-IA-v1"/>
    <property type="match status" value="1"/>
</dbReference>
<protein>
    <submittedName>
        <fullName evidence="1">HAD-IA family hydrolase</fullName>
    </submittedName>
</protein>
<reference evidence="1" key="1">
    <citation type="submission" date="2020-12" db="EMBL/GenBank/DDBJ databases">
        <authorList>
            <person name="Huq M.A."/>
        </authorList>
    </citation>
    <scope>NUCLEOTIDE SEQUENCE</scope>
    <source>
        <strain evidence="1">MAHUQ-46</strain>
    </source>
</reference>
<dbReference type="AlphaFoldDB" id="A0A934MPE2"/>
<dbReference type="Gene3D" id="3.40.50.1000">
    <property type="entry name" value="HAD superfamily/HAD-like"/>
    <property type="match status" value="1"/>
</dbReference>
<comment type="caution">
    <text evidence="1">The sequence shown here is derived from an EMBL/GenBank/DDBJ whole genome shotgun (WGS) entry which is preliminary data.</text>
</comment>
<dbReference type="SFLD" id="SFLDS00003">
    <property type="entry name" value="Haloacid_Dehalogenase"/>
    <property type="match status" value="1"/>
</dbReference>
<dbReference type="GO" id="GO:0006281">
    <property type="term" value="P:DNA repair"/>
    <property type="evidence" value="ECO:0007669"/>
    <property type="project" value="TreeGrafter"/>
</dbReference>
<organism evidence="1 2">
    <name type="scientific">Paenibacillus roseus</name>
    <dbReference type="NCBI Taxonomy" id="2798579"/>
    <lineage>
        <taxon>Bacteria</taxon>
        <taxon>Bacillati</taxon>
        <taxon>Bacillota</taxon>
        <taxon>Bacilli</taxon>
        <taxon>Bacillales</taxon>
        <taxon>Paenibacillaceae</taxon>
        <taxon>Paenibacillus</taxon>
    </lineage>
</organism>